<name>A0A8J6EBW5_ELECQ</name>
<reference evidence="1" key="1">
    <citation type="thesis" date="2020" institute="ProQuest LLC" country="789 East Eisenhower Parkway, Ann Arbor, MI, USA">
        <title>Comparative Genomics and Chromosome Evolution.</title>
        <authorList>
            <person name="Mudd A.B."/>
        </authorList>
    </citation>
    <scope>NUCLEOTIDE SEQUENCE</scope>
    <source>
        <strain evidence="1">HN-11 Male</strain>
        <tissue evidence="1">Kidney and liver</tissue>
    </source>
</reference>
<dbReference type="Proteomes" id="UP000770717">
    <property type="component" value="Unassembled WGS sequence"/>
</dbReference>
<keyword evidence="2" id="KW-1185">Reference proteome</keyword>
<dbReference type="AlphaFoldDB" id="A0A8J6EBW5"/>
<comment type="caution">
    <text evidence="1">The sequence shown here is derived from an EMBL/GenBank/DDBJ whole genome shotgun (WGS) entry which is preliminary data.</text>
</comment>
<proteinExistence type="predicted"/>
<gene>
    <name evidence="1" type="ORF">GDO78_016237</name>
</gene>
<evidence type="ECO:0000313" key="2">
    <source>
        <dbReference type="Proteomes" id="UP000770717"/>
    </source>
</evidence>
<organism evidence="1 2">
    <name type="scientific">Eleutherodactylus coqui</name>
    <name type="common">Puerto Rican coqui</name>
    <dbReference type="NCBI Taxonomy" id="57060"/>
    <lineage>
        <taxon>Eukaryota</taxon>
        <taxon>Metazoa</taxon>
        <taxon>Chordata</taxon>
        <taxon>Craniata</taxon>
        <taxon>Vertebrata</taxon>
        <taxon>Euteleostomi</taxon>
        <taxon>Amphibia</taxon>
        <taxon>Batrachia</taxon>
        <taxon>Anura</taxon>
        <taxon>Neobatrachia</taxon>
        <taxon>Hyloidea</taxon>
        <taxon>Eleutherodactylidae</taxon>
        <taxon>Eleutherodactylinae</taxon>
        <taxon>Eleutherodactylus</taxon>
        <taxon>Eleutherodactylus</taxon>
    </lineage>
</organism>
<evidence type="ECO:0000313" key="1">
    <source>
        <dbReference type="EMBL" id="KAG9461621.1"/>
    </source>
</evidence>
<sequence length="89" mass="10163">MAFSKVDIITFAFSMLQQNSKNVFCTSYLLLTKQLCSLASVHNRAMTTLPNPSFQKGWRQSLKQSVNILDCKKTISCYRSLILHHTHPT</sequence>
<protein>
    <submittedName>
        <fullName evidence="1">Uncharacterized protein</fullName>
    </submittedName>
</protein>
<accession>A0A8J6EBW5</accession>
<dbReference type="EMBL" id="WNTK01018755">
    <property type="protein sequence ID" value="KAG9461621.1"/>
    <property type="molecule type" value="Genomic_DNA"/>
</dbReference>